<sequence length="1067" mass="119147">MHALQDPTKKTSINSLLNPQEYPGHLGGLGPSPLVQNHAPSNSHPPYYQPGYDNNSYNLRAASWEANDPHRRKATITHQVHDHRHYPEEATNGHVEHHYAANSYAYNQPPSMARQRADEPQSYGGSGAVWPTQQRHDSSNMPYGAPGIAPMFSEERTALSSQYPVQPQSYSPSYEEHHPQRWQNTERVSVRLAARETSRPPMHTDRSASPYYGPYHSPEYSQIPVPPLHPEPSNSNPSSSKRALPESEVTPAPKPKRPKAKAKTTGSETPSKSTAPASRRGYNAKKRSEAAFISAQNDAIQKAQRDEINPSGGMDDPQAPRQDSGMTFIPELQSARCMSNRYRPEEFPRCVSCTRRWAGDTCRFQGIRYFMRDAAGKLVGISFCESHSVALTPKMDFPTIWNRKVEREPVRRSKLSIARALLPTLRQEQQHLKAEEIVRRPRESEVRVTCDTCMTSLFSTSFMCRLCGREVCNECFQQVRELTQAPRNATDAELKAFTARREKYAHANPFFLSCLKRNEHSMSDFTPVTRFVGAELDKTIQEMQEILDKESADGNALASKATAPTDAVDSNIPTDTNYEHPQPQPPPNGVIPVPQPQPAPIVRPEPPPVSTGTTYSAYCASPPGVFPDPLAFPVYDDYIPSNAPGHVTSIPTHPIQIIPANFYDPHKVSSSSRTPSPAFASLWRLGLPLLVKGVLERFKIRWNPQYFIERYGDQSCLIIECQTEKNERVNVAQFFQQFGQYKDRTESWKLKDWPPTAEFKSTFPELFEDFSNAVPVPDYVRRDGVFNIGSHFPSNAIGPDLGPKMYNAMASSQEAGSKGTTRLHMDMADALNVMLYSSNCEDGSEGYAVWDLFRAEDSDKIRAFLRKRFVYGPPPPATPASVSGQPEGEAGKGAPAKGTPVIKPNIYARHDPIHGQQFYLDVELRRALWEEYGVKSYRVYQRPGDGVFIPAGCAHQVANMADCIKIATDFVSPENIDRCERLTKEFREQNQSKAWKEDVLQLRTMMWFAWQSCSILEAGLDKEDAEKEKEQAAAAALAAAGMISRNSDAERDGDAGEGGSGLLIEGG</sequence>
<dbReference type="InterPro" id="IPR003347">
    <property type="entry name" value="JmjC_dom"/>
</dbReference>
<evidence type="ECO:0000259" key="5">
    <source>
        <dbReference type="PROSITE" id="PS51184"/>
    </source>
</evidence>
<feature type="domain" description="JmjC" evidence="5">
    <location>
        <begin position="742"/>
        <end position="987"/>
    </location>
</feature>
<dbReference type="OrthoDB" id="1667110at2759"/>
<evidence type="ECO:0000313" key="6">
    <source>
        <dbReference type="EMBL" id="KIM42868.1"/>
    </source>
</evidence>
<feature type="region of interest" description="Disordered" evidence="4">
    <location>
        <begin position="1045"/>
        <end position="1067"/>
    </location>
</feature>
<dbReference type="EMBL" id="KN831777">
    <property type="protein sequence ID" value="KIM42868.1"/>
    <property type="molecule type" value="Genomic_DNA"/>
</dbReference>
<keyword evidence="3" id="KW-0539">Nucleus</keyword>
<reference evidence="7" key="2">
    <citation type="submission" date="2015-01" db="EMBL/GenBank/DDBJ databases">
        <title>Evolutionary Origins and Diversification of the Mycorrhizal Mutualists.</title>
        <authorList>
            <consortium name="DOE Joint Genome Institute"/>
            <consortium name="Mycorrhizal Genomics Consortium"/>
            <person name="Kohler A."/>
            <person name="Kuo A."/>
            <person name="Nagy L.G."/>
            <person name="Floudas D."/>
            <person name="Copeland A."/>
            <person name="Barry K.W."/>
            <person name="Cichocki N."/>
            <person name="Veneault-Fourrey C."/>
            <person name="LaButti K."/>
            <person name="Lindquist E.A."/>
            <person name="Lipzen A."/>
            <person name="Lundell T."/>
            <person name="Morin E."/>
            <person name="Murat C."/>
            <person name="Riley R."/>
            <person name="Ohm R."/>
            <person name="Sun H."/>
            <person name="Tunlid A."/>
            <person name="Henrissat B."/>
            <person name="Grigoriev I.V."/>
            <person name="Hibbett D.S."/>
            <person name="Martin F."/>
        </authorList>
    </citation>
    <scope>NUCLEOTIDE SEQUENCE [LARGE SCALE GENOMIC DNA]</scope>
    <source>
        <strain evidence="7">h7</strain>
    </source>
</reference>
<dbReference type="SMART" id="SM00558">
    <property type="entry name" value="JmjC"/>
    <property type="match status" value="1"/>
</dbReference>
<feature type="compositionally biased region" description="Basic and acidic residues" evidence="4">
    <location>
        <begin position="193"/>
        <end position="206"/>
    </location>
</feature>
<dbReference type="GO" id="GO:0000785">
    <property type="term" value="C:chromatin"/>
    <property type="evidence" value="ECO:0007669"/>
    <property type="project" value="TreeGrafter"/>
</dbReference>
<comment type="subcellular location">
    <subcellularLocation>
        <location evidence="1">Nucleus</location>
    </subcellularLocation>
</comment>
<dbReference type="GO" id="GO:0031490">
    <property type="term" value="F:chromatin DNA binding"/>
    <property type="evidence" value="ECO:0007669"/>
    <property type="project" value="TreeGrafter"/>
</dbReference>
<dbReference type="PANTHER" id="PTHR12549">
    <property type="entry name" value="JMJC DOMAIN-CONTAINING HISTONE DEMETHYLATION PROTEIN"/>
    <property type="match status" value="1"/>
</dbReference>
<dbReference type="PROSITE" id="PS51184">
    <property type="entry name" value="JMJC"/>
    <property type="match status" value="1"/>
</dbReference>
<organism evidence="6 7">
    <name type="scientific">Hebeloma cylindrosporum</name>
    <dbReference type="NCBI Taxonomy" id="76867"/>
    <lineage>
        <taxon>Eukaryota</taxon>
        <taxon>Fungi</taxon>
        <taxon>Dikarya</taxon>
        <taxon>Basidiomycota</taxon>
        <taxon>Agaricomycotina</taxon>
        <taxon>Agaricomycetes</taxon>
        <taxon>Agaricomycetidae</taxon>
        <taxon>Agaricales</taxon>
        <taxon>Agaricineae</taxon>
        <taxon>Hymenogastraceae</taxon>
        <taxon>Hebeloma</taxon>
    </lineage>
</organism>
<feature type="compositionally biased region" description="Low complexity" evidence="4">
    <location>
        <begin position="160"/>
        <end position="173"/>
    </location>
</feature>
<dbReference type="Gene3D" id="2.60.120.650">
    <property type="entry name" value="Cupin"/>
    <property type="match status" value="1"/>
</dbReference>
<evidence type="ECO:0000256" key="1">
    <source>
        <dbReference type="ARBA" id="ARBA00004123"/>
    </source>
</evidence>
<feature type="region of interest" description="Disordered" evidence="4">
    <location>
        <begin position="552"/>
        <end position="598"/>
    </location>
</feature>
<dbReference type="HOGENOM" id="CLU_012595_0_0_1"/>
<dbReference type="AlphaFoldDB" id="A0A0C2XZ01"/>
<evidence type="ECO:0000256" key="3">
    <source>
        <dbReference type="ARBA" id="ARBA00023242"/>
    </source>
</evidence>
<dbReference type="CDD" id="cd00065">
    <property type="entry name" value="FYVE_like_SF"/>
    <property type="match status" value="1"/>
</dbReference>
<evidence type="ECO:0000256" key="4">
    <source>
        <dbReference type="SAM" id="MobiDB-lite"/>
    </source>
</evidence>
<evidence type="ECO:0000256" key="2">
    <source>
        <dbReference type="ARBA" id="ARBA00022723"/>
    </source>
</evidence>
<dbReference type="Proteomes" id="UP000053424">
    <property type="component" value="Unassembled WGS sequence"/>
</dbReference>
<feature type="compositionally biased region" description="Pro residues" evidence="4">
    <location>
        <begin position="582"/>
        <end position="598"/>
    </location>
</feature>
<feature type="region of interest" description="Disordered" evidence="4">
    <location>
        <begin position="157"/>
        <end position="324"/>
    </location>
</feature>
<dbReference type="GO" id="GO:0006357">
    <property type="term" value="P:regulation of transcription by RNA polymerase II"/>
    <property type="evidence" value="ECO:0007669"/>
    <property type="project" value="TreeGrafter"/>
</dbReference>
<gene>
    <name evidence="6" type="ORF">M413DRAFT_444507</name>
</gene>
<dbReference type="STRING" id="686832.A0A0C2XZ01"/>
<feature type="region of interest" description="Disordered" evidence="4">
    <location>
        <begin position="111"/>
        <end position="141"/>
    </location>
</feature>
<dbReference type="GO" id="GO:0000118">
    <property type="term" value="C:histone deacetylase complex"/>
    <property type="evidence" value="ECO:0007669"/>
    <property type="project" value="TreeGrafter"/>
</dbReference>
<dbReference type="GO" id="GO:0046872">
    <property type="term" value="F:metal ion binding"/>
    <property type="evidence" value="ECO:0007669"/>
    <property type="project" value="UniProtKB-KW"/>
</dbReference>
<dbReference type="SUPFAM" id="SSF51197">
    <property type="entry name" value="Clavaminate synthase-like"/>
    <property type="match status" value="1"/>
</dbReference>
<dbReference type="GO" id="GO:0032454">
    <property type="term" value="F:histone H3K9 demethylase activity"/>
    <property type="evidence" value="ECO:0007669"/>
    <property type="project" value="InterPro"/>
</dbReference>
<feature type="compositionally biased region" description="Low complexity" evidence="4">
    <location>
        <begin position="886"/>
        <end position="898"/>
    </location>
</feature>
<feature type="compositionally biased region" description="Polar residues" evidence="4">
    <location>
        <begin position="266"/>
        <end position="276"/>
    </location>
</feature>
<evidence type="ECO:0000313" key="7">
    <source>
        <dbReference type="Proteomes" id="UP000053424"/>
    </source>
</evidence>
<keyword evidence="2" id="KW-0479">Metal-binding</keyword>
<dbReference type="Pfam" id="PF02373">
    <property type="entry name" value="JmjC"/>
    <property type="match status" value="1"/>
</dbReference>
<proteinExistence type="predicted"/>
<accession>A0A0C2XZ01</accession>
<feature type="compositionally biased region" description="Low complexity" evidence="4">
    <location>
        <begin position="231"/>
        <end position="240"/>
    </location>
</feature>
<dbReference type="GO" id="GO:0003712">
    <property type="term" value="F:transcription coregulator activity"/>
    <property type="evidence" value="ECO:0007669"/>
    <property type="project" value="TreeGrafter"/>
</dbReference>
<protein>
    <recommendedName>
        <fullName evidence="5">JmjC domain-containing protein</fullName>
    </recommendedName>
</protein>
<feature type="compositionally biased region" description="Gly residues" evidence="4">
    <location>
        <begin position="1056"/>
        <end position="1067"/>
    </location>
</feature>
<reference evidence="6 7" key="1">
    <citation type="submission" date="2014-04" db="EMBL/GenBank/DDBJ databases">
        <authorList>
            <consortium name="DOE Joint Genome Institute"/>
            <person name="Kuo A."/>
            <person name="Gay G."/>
            <person name="Dore J."/>
            <person name="Kohler A."/>
            <person name="Nagy L.G."/>
            <person name="Floudas D."/>
            <person name="Copeland A."/>
            <person name="Barry K.W."/>
            <person name="Cichocki N."/>
            <person name="Veneault-Fourrey C."/>
            <person name="LaButti K."/>
            <person name="Lindquist E.A."/>
            <person name="Lipzen A."/>
            <person name="Lundell T."/>
            <person name="Morin E."/>
            <person name="Murat C."/>
            <person name="Sun H."/>
            <person name="Tunlid A."/>
            <person name="Henrissat B."/>
            <person name="Grigoriev I.V."/>
            <person name="Hibbett D.S."/>
            <person name="Martin F."/>
            <person name="Nordberg H.P."/>
            <person name="Cantor M.N."/>
            <person name="Hua S.X."/>
        </authorList>
    </citation>
    <scope>NUCLEOTIDE SEQUENCE [LARGE SCALE GENOMIC DNA]</scope>
    <source>
        <strain evidence="7">h7</strain>
    </source>
</reference>
<dbReference type="InterPro" id="IPR045109">
    <property type="entry name" value="LSDs-like"/>
</dbReference>
<dbReference type="PANTHER" id="PTHR12549:SF38">
    <property type="entry name" value="JMJC DOMAIN-CONTAINING HISTONE DEMETHYLASE 2, ISOFORM A"/>
    <property type="match status" value="1"/>
</dbReference>
<name>A0A0C2XZ01_HEBCY</name>
<feature type="region of interest" description="Disordered" evidence="4">
    <location>
        <begin position="1"/>
        <end position="54"/>
    </location>
</feature>
<keyword evidence="7" id="KW-1185">Reference proteome</keyword>
<feature type="region of interest" description="Disordered" evidence="4">
    <location>
        <begin position="875"/>
        <end position="898"/>
    </location>
</feature>